<dbReference type="Proteomes" id="UP000267536">
    <property type="component" value="Unassembled WGS sequence"/>
</dbReference>
<evidence type="ECO:0000313" key="3">
    <source>
        <dbReference type="Proteomes" id="UP000267536"/>
    </source>
</evidence>
<proteinExistence type="predicted"/>
<keyword evidence="1" id="KW-0175">Coiled coil</keyword>
<dbReference type="RefSeq" id="WP_123925550.1">
    <property type="nucleotide sequence ID" value="NZ_JBPSDP010000012.1"/>
</dbReference>
<organism evidence="2 3">
    <name type="scientific">Gordonia oryzae</name>
    <dbReference type="NCBI Taxonomy" id="2487349"/>
    <lineage>
        <taxon>Bacteria</taxon>
        <taxon>Bacillati</taxon>
        <taxon>Actinomycetota</taxon>
        <taxon>Actinomycetes</taxon>
        <taxon>Mycobacteriales</taxon>
        <taxon>Gordoniaceae</taxon>
        <taxon>Gordonia</taxon>
    </lineage>
</organism>
<name>A0A3N4GWF7_9ACTN</name>
<evidence type="ECO:0000256" key="1">
    <source>
        <dbReference type="SAM" id="Coils"/>
    </source>
</evidence>
<accession>A0A3N4GWF7</accession>
<sequence length="155" mass="17192">MKDDPAALIRECTSQIRAVVDDLLTDLAETENARQSAQAKVFAPQLPEPDPTKPANWRFAADVIAAADGFSRFRADDTLVVVHLRREADRLEAAQQQADADEELIEKAARVLYERTDWSGCAGSAWDALDSAYQKPWIDMARALHAANLLRDGEK</sequence>
<reference evidence="2 3" key="1">
    <citation type="submission" date="2018-11" db="EMBL/GenBank/DDBJ databases">
        <title>Draft genome sequence of Gordonia sp. RS15-1S isolated from rice stems.</title>
        <authorList>
            <person name="Muangham S."/>
        </authorList>
    </citation>
    <scope>NUCLEOTIDE SEQUENCE [LARGE SCALE GENOMIC DNA]</scope>
    <source>
        <strain evidence="2 3">RS15-1S</strain>
    </source>
</reference>
<keyword evidence="3" id="KW-1185">Reference proteome</keyword>
<feature type="coiled-coil region" evidence="1">
    <location>
        <begin position="81"/>
        <end position="111"/>
    </location>
</feature>
<comment type="caution">
    <text evidence="2">The sequence shown here is derived from an EMBL/GenBank/DDBJ whole genome shotgun (WGS) entry which is preliminary data.</text>
</comment>
<gene>
    <name evidence="2" type="ORF">EF294_03250</name>
</gene>
<protein>
    <submittedName>
        <fullName evidence="2">Uncharacterized protein</fullName>
    </submittedName>
</protein>
<dbReference type="AlphaFoldDB" id="A0A3N4GWF7"/>
<dbReference type="EMBL" id="RKMH01000002">
    <property type="protein sequence ID" value="RPA65767.1"/>
    <property type="molecule type" value="Genomic_DNA"/>
</dbReference>
<evidence type="ECO:0000313" key="2">
    <source>
        <dbReference type="EMBL" id="RPA65767.1"/>
    </source>
</evidence>